<name>A0ABN8LKZ2_9CNID</name>
<feature type="non-terminal residue" evidence="3">
    <location>
        <position position="1"/>
    </location>
</feature>
<dbReference type="PANTHER" id="PTHR15600">
    <property type="entry name" value="SACSIN"/>
    <property type="match status" value="1"/>
</dbReference>
<dbReference type="Gene3D" id="1.10.287.110">
    <property type="entry name" value="DnaJ domain"/>
    <property type="match status" value="1"/>
</dbReference>
<dbReference type="Pfam" id="PF05168">
    <property type="entry name" value="HEPN"/>
    <property type="match status" value="1"/>
</dbReference>
<proteinExistence type="predicted"/>
<dbReference type="Pfam" id="PF25794">
    <property type="entry name" value="SACS"/>
    <property type="match status" value="3"/>
</dbReference>
<gene>
    <name evidence="3" type="ORF">PEVE_00026552</name>
</gene>
<dbReference type="Gene3D" id="1.20.120.330">
    <property type="entry name" value="Nucleotidyltransferases domain 2"/>
    <property type="match status" value="1"/>
</dbReference>
<comment type="caution">
    <text evidence="3">The sequence shown here is derived from an EMBL/GenBank/DDBJ whole genome shotgun (WGS) entry which is preliminary data.</text>
</comment>
<protein>
    <recommendedName>
        <fullName evidence="2">HEPN domain-containing protein</fullName>
    </recommendedName>
</protein>
<sequence length="4457" mass="507594">IGQSYGQRRPSLTVLLKRVLEGIPDGGQILKELIQNADDAGATEVKFLFDSRDNAFGTTSLINVGLSKFQGPALYVYNNGLFTEKDWVGIESIMQGSKKRDPVAAGRFGIGFNSVYHVTDLPSVVSDHHIAFLDPQETYFGPEETGRRYNMREPLLQQYRDQFTPYENVLGCQISSGRFDGTLFRLPLRKWPSKISIKPYTAGKVNSLFESFMEEAPIILLFLKNVESISIYETTWTELEKRIFTVKIKEELRDSIREAKHKFVDMATKFLTKPYEMSYETTVEIDRPDKHNSQSRFIVLNRVGHENLRLTELSSTLRMIPWAGVAATLDVPLENTRTRNGRVFCYLPLPTESDCKTGLPVHVHGAFGLTDNRRNLKWPGPESQIDDAAEWNLLLTRDVVSKAYASLIVKLTQMKYPREQMLPFVHSIWPDLDLVQSHWKFLLKPFFAELIDKAVFWTPSLGGRWIALEEGILDRLDRSPNKIREELRDVVVGTLLQADKPVISPPYQAMKAIDQYVQHHVRRPREITPSYVRAVLKENVQRSETNDLYVEKDAIFHRGVTDAHLGFHSLKGMEKEIGRDLRGNKGLNVERLSKREKLLLLEYILLDRNFSELSGLPLLPLADETFQKFRADIHGYSPEQSVLIASRSHPRSLIPGRGSKFLDEKVGAALVDTLRSLAGDMEREHTGPTQLVRLSPSLVPKLLRESLPDVWRKSSVVVPWSDTDETLPDDLWLRGLWTWLKSEFPKDLSPFEGIPLIPLADGRSDKRQLIKLKHDHRVIQSSSYFASLPRTVANALQKAGCIVLHHLAPFCDHPALKYYIEPPTPSGVLKVLATGFNEAGNDYLISCSVDEKLTIRAFLSSLRNPSDDEVLALMTLPIFQTLDGTTFTSVQPGRPLTGTKLDVAPPRLHLPSGTKIPNAKQILSAADDDSYQLLRRLPVRILNTSSFLIDKVFPYVESGTFYSREQVSDLMFWVIQRLPALSSDNKSFPDHLKTVRFVPVSNGSLKPPCELYDPEDDLIQKLFEGESDLFPAEEFAKAHTLSLLRVFLGLRRSRFLEAKDVLLIAKQITQAPEDSALRRAEALTQFLKDNSYLVEHEVNLEESAGLVKRVSLGSVLSSLPWLPAAPEPLSKYPSRMPWFGVARRLYCPKDMRDADMVNIIGSSMPVLRENLDEKLKKAFGWSFPPPISYVVDQLKGAISWHQQEFKSSEMELLKFQAMLKDIYSHLSSEMVIDEAFLVLKEYSSLSWIWHGSGFARPSCVALKNECQLELRPYMFVLSDDFQKYSSLFKRCGLLETLNDTSALNALYMIRDWHQEKKRSMEEVKRDLRVACDVLDYLTRDGTPLPPEIRKNVLTPIQTEDDVLILQPCCDVSFCDAEWLRLGNSDSDITEVGLMVHKCISTETAQLLGIPPLSRHLAVTETLGFQQSGPHEPVTTRLKNILIDHSDDLAMFKELIQNADDAGAKDVKFLVDWRKNNTEKLLCPGLAEAQGPALWVYNDACFTDKDFENINKLAGATKFGNEDKLGRFGLGFSTVYNITDLPSFISREFIAFFDPQTAYLGDLITDKSRPGIRLNLKRNPKVVIAFPDQFKPYQGIFGCTFENDDEHFFYDGTLFRFPLRTMRQASESEICSKYYDENHFACLISALQENATKMMLFLKNISTISLSQISAYQNPSSANRIFEVTKETLETFSRRDLARKDKNNNHKEVLSSDLNEMSNLDEQYDECPSLSKLVSLKFQTYPSVTTQNTNMQTCRTWLITSCYGDRKSLEMANSEDGKLNGLIPKAEVATLLSSSNKSNGQWSPEKIVGEVFFGLPLGVETGSPVHVNGRFAVTANRQNLWEDTGGGMYSQKPIEVLWNQYLLEDAASKAYVQLLEEIATLREQGKVMDLSFDAIWPDPEKAPSKTWKTFAHSVYEKICSSSVPLVKTQLRWVSIKESVFLDENVMMLPESLPIMWTCGYNVVQLPRFVSVAFQKCVPSIVEQTVTLEKFVCDVFFPNIASLPRDLRDPVTCHVLDEFFRGTRKFEKPLKQTKCIPTSPMGIQLSRPGDLIDPTGAVSTLFLDEEPVFPSGTSFLRPERRAALKKLGMVDSLMAWEGICERAIFISSLANEDTQKALPLSRNLMKYLNNNMCKLSPPNTTQRKLLSEIRFLPVMDKPTEYCLPWRGAEGRETNFLSARELCREDSKYLLGSVKPFLDESPETGCDRLTKDVAKLLGFANQHNTMENVLLQLQYAVHGLVACDAANRECTRKVCIAVYQFLQDRINTSDRQVLLDQLNKQPWIFVDNKFVTASQVAFSWHYHGDPFLYCLPEEFTLKFKELFKALGVRESFCSQDLVDKLFMFEETKQGKPLTPQEFRTVKTFLEEIVLMDDQVLDSYFGHLPLPDVNLVLTTAGDLAINDSSWIHHEEKMKCLHSDISPTLAHRFGAQTIREQKLDKYSHTIGRPFGQSERLTRRIKTVLESYPCDAGILKEIIQNADDAGATEVHFVHDPRQHGTTRILSEKWKDLQGPALCIYNDCAFTESDMEGIQRLGIGSKVESPEKTGKYGIGFNAVYHLTDCPSFITNGEVLCVLDPHARHAPDATTEFPGRRFEPLDNEFWNHFADLRPGYLEEFFELKNSTLFRLPIRTDSQAMKSEISSKCFSNSDIDHLLTIFEGEIRDILLFLQSVKKIIISRIENNRLVRRYEATATIQRADLSKVRALDAEIMRCRGLKANCIPWFGTTYTITIQDTLGRREGWVVQQCLGSRMYGEKTLIPEGSNYGLLPRASVAARVVTNEGLSPSRRKRSLNSPSQTSQNSKIYRAFCSLPLPIETGLPVHVNGHFVLDRSRRNLWRDEGGHGQRTQWNEFIKNHVLAPAYAELIEAARNHIPGISEGIHWHFSDIKDVTSGLKWYHGLFPDLESIHSEWKGIALTVYKLLANSNQPVLPIIRGEPPLTNIVASPLRFSMYGTNSHCNCLWVPPCSDKDDQEAFFSVPSDPDLEELLLKVGLPIVHVPPNLYYNFKEAGAIVKTVSPDIVLAYLAKTRHSMLALPCSIKKTTFKDASDLKRLVQFCMEDENFLQRLNGLPLLLTDDEVLREFDQNNPVFLTPFSSLVPSQPDLFVNKEFIPLFAKYSTNQLCKAGVFKRFDTKSIEPFLIQILPSRWFACDRHVSWEPSEAVLPSVEWLTTLWELIVNTYQERQSNFEDNEDASETLRPLDDWPILPTSKGTLAPLSLGKTVLDLSSRIHDDDRMVRILCKLGSSQIDFSVLTRANREEASVIVSSHLAKPYSRQDVISVLHYLSKDDNFHCDLSQREITTLLRFLQEDVTTVYSNQSLLKKLPLYKTLNGRLVSLDSYTFSYVVDLPQCVPLAEVEDRIEEDSCVLLEAIQEIEPLYKALDITFLSQVEVFVKYIWPNLDVMSSSSIKVILQYIRDTLLVTLKNSRERTTLLETLRETNIFPSDGGTLFPASRFYDPENAVFKAMLPLSDFPPEEYRLSHWLPMLRQIGLKQTVTQQQFIEFTEDLASEATTRFKDPLIQDKSKTLVTCLFQQDDLHDPSFLHIVSSIKFVAAEVAAIELRKLQPQFGCPSVEDVPPFTEFHGALPSEQQRLAWTCMPLLPAWATPQTAEKQLLEDLGVSPLPPLDKVINHVNFLTKAHIGNVHKDTPKEQRELLHDVICESFSFMKSECNCPGTALSERCTKSCLAIETILRKTPCIPVEEGRVFVQGSQLAFETTIELAPYFYKVPREYGHFEHLIKRLGATEKPTPSQFADILGRLKEVCQDKHMEPNEKRVAREATHGFFTTLSLLVKEKSEEAAARRLASLNELYLPSKEGFLKQSNELIFHDCPSFERRARDFAGDFVDISREGELTADRLSYLLSLLPLRLRAKTIQHLLREEIHPSCRDKRCIADSALGSNDSCPFVNRYRNVLLSPKLVNGILRVIRHQRQTPNLPQEVKDQVQVLCSSLSVTCMASLDTHLVLLESGRSLKDSNETQDCFLEEENGEWELFIRHGTDENPLHIQLCFQVNRLIRNQIEKEIYLQAMLACRVPDEILPSLDRCGVAQDLMGSEARTTEPVLGSEIPVMYHYLLRQDIEYFFRQGEIVGYEKEHRTKDGEIDDSEPLYVYAKVVRKVPNRKRSMGTSKFDLQAKYRIDIGEPRLVEVSVLDLYKFDRSVKEVPTVPIELSDSLEVTLFTGDPNNTEQKSATRNERLERAKREIKDTLWEAWKLPENERRKVIKRLFLRWHPDKNVGCDIANDVMQFLLNEIERMEKLFPSSWRDNLRDAKEQGHSDGGGGFHDFFNQWNQRARQERQTYNTFKRQAHQGTPYAKRSTNPQRNEAKRWLKQAKEDLTAARNMHAQEATFSALVCFLCQQATEKVFKSALYAACGISESQLETHDVLNLAYEITELDGSPEDIPVLAAKLKNYYEQTRYPHYHRGDVIPSDAFTFEQAQDALEIAELLMDKITQFVNDNFAQVS</sequence>
<evidence type="ECO:0000259" key="2">
    <source>
        <dbReference type="PROSITE" id="PS50910"/>
    </source>
</evidence>
<evidence type="ECO:0000313" key="3">
    <source>
        <dbReference type="EMBL" id="CAH3016165.1"/>
    </source>
</evidence>
<dbReference type="SUPFAM" id="SSF55874">
    <property type="entry name" value="ATPase domain of HSP90 chaperone/DNA topoisomerase II/histidine kinase"/>
    <property type="match status" value="3"/>
</dbReference>
<dbReference type="PANTHER" id="PTHR15600:SF42">
    <property type="entry name" value="SACSIN"/>
    <property type="match status" value="1"/>
</dbReference>
<feature type="domain" description="HEPN" evidence="2">
    <location>
        <begin position="4325"/>
        <end position="4441"/>
    </location>
</feature>
<evidence type="ECO:0000313" key="4">
    <source>
        <dbReference type="Proteomes" id="UP001159427"/>
    </source>
</evidence>
<organism evidence="3 4">
    <name type="scientific">Porites evermanni</name>
    <dbReference type="NCBI Taxonomy" id="104178"/>
    <lineage>
        <taxon>Eukaryota</taxon>
        <taxon>Metazoa</taxon>
        <taxon>Cnidaria</taxon>
        <taxon>Anthozoa</taxon>
        <taxon>Hexacorallia</taxon>
        <taxon>Scleractinia</taxon>
        <taxon>Fungiina</taxon>
        <taxon>Poritidae</taxon>
        <taxon>Porites</taxon>
    </lineage>
</organism>
<evidence type="ECO:0000256" key="1">
    <source>
        <dbReference type="SAM" id="MobiDB-lite"/>
    </source>
</evidence>
<dbReference type="InterPro" id="IPR007842">
    <property type="entry name" value="HEPN_dom"/>
</dbReference>
<dbReference type="Proteomes" id="UP001159427">
    <property type="component" value="Unassembled WGS sequence"/>
</dbReference>
<dbReference type="SUPFAM" id="SSF81593">
    <property type="entry name" value="Nucleotidyltransferase substrate binding subunit/domain"/>
    <property type="match status" value="1"/>
</dbReference>
<dbReference type="SMART" id="SM00748">
    <property type="entry name" value="HEPN"/>
    <property type="match status" value="1"/>
</dbReference>
<keyword evidence="4" id="KW-1185">Reference proteome</keyword>
<dbReference type="InterPro" id="IPR036890">
    <property type="entry name" value="HATPase_C_sf"/>
</dbReference>
<dbReference type="EMBL" id="CALNXI010000036">
    <property type="protein sequence ID" value="CAH3016165.1"/>
    <property type="molecule type" value="Genomic_DNA"/>
</dbReference>
<reference evidence="3 4" key="1">
    <citation type="submission" date="2022-05" db="EMBL/GenBank/DDBJ databases">
        <authorList>
            <consortium name="Genoscope - CEA"/>
            <person name="William W."/>
        </authorList>
    </citation>
    <scope>NUCLEOTIDE SEQUENCE [LARGE SCALE GENOMIC DNA]</scope>
</reference>
<dbReference type="InterPro" id="IPR052972">
    <property type="entry name" value="Sacsin_chaperone_reg"/>
</dbReference>
<dbReference type="InterPro" id="IPR036869">
    <property type="entry name" value="J_dom_sf"/>
</dbReference>
<dbReference type="NCBIfam" id="NF047352">
    <property type="entry name" value="P_loop_sacsin"/>
    <property type="match status" value="3"/>
</dbReference>
<feature type="region of interest" description="Disordered" evidence="1">
    <location>
        <begin position="4299"/>
        <end position="4318"/>
    </location>
</feature>
<accession>A0ABN8LKZ2</accession>
<dbReference type="PROSITE" id="PS50910">
    <property type="entry name" value="HEPN"/>
    <property type="match status" value="1"/>
</dbReference>
<dbReference type="InterPro" id="IPR058210">
    <property type="entry name" value="SACS/Nov_dom"/>
</dbReference>